<keyword evidence="3 8" id="KW-0479">Metal-binding</keyword>
<comment type="function">
    <text evidence="8">Transfers the 4'-phosphopantetheine moiety from coenzyme A to a Ser of acyl-carrier-protein.</text>
</comment>
<keyword evidence="6 8" id="KW-0443">Lipid metabolism</keyword>
<gene>
    <name evidence="8" type="primary">acpS</name>
    <name evidence="10" type="ORF">HMPREF9695_04373</name>
</gene>
<organism evidence="10 11">
    <name type="scientific">Afipia broomeae ATCC 49717</name>
    <dbReference type="NCBI Taxonomy" id="883078"/>
    <lineage>
        <taxon>Bacteria</taxon>
        <taxon>Pseudomonadati</taxon>
        <taxon>Pseudomonadota</taxon>
        <taxon>Alphaproteobacteria</taxon>
        <taxon>Hyphomicrobiales</taxon>
        <taxon>Nitrobacteraceae</taxon>
        <taxon>Afipia</taxon>
    </lineage>
</organism>
<keyword evidence="7 8" id="KW-0275">Fatty acid biosynthesis</keyword>
<sequence>MIILGHGIDLVEVAALRRWIEDPRDPLLPRCFTAEEIAEIGDGPERVERLAGRFAAKEAVLKALGTGFGAGVAFKDVVVRRRPGGPPEAVLDGGAALAARDLGVTGWRLSISHAGGMAIASAIALGDGAQAALPSAGPR</sequence>
<dbReference type="InterPro" id="IPR004568">
    <property type="entry name" value="Ppantetheine-prot_Trfase_dom"/>
</dbReference>
<evidence type="ECO:0000256" key="6">
    <source>
        <dbReference type="ARBA" id="ARBA00023098"/>
    </source>
</evidence>
<comment type="cofactor">
    <cofactor evidence="8">
        <name>Mg(2+)</name>
        <dbReference type="ChEBI" id="CHEBI:18420"/>
    </cofactor>
</comment>
<dbReference type="RefSeq" id="WP_006023073.1">
    <property type="nucleotide sequence ID" value="NZ_KB375284.1"/>
</dbReference>
<comment type="catalytic activity">
    <reaction evidence="8">
        <text>apo-[ACP] + CoA = holo-[ACP] + adenosine 3',5'-bisphosphate + H(+)</text>
        <dbReference type="Rhea" id="RHEA:12068"/>
        <dbReference type="Rhea" id="RHEA-COMP:9685"/>
        <dbReference type="Rhea" id="RHEA-COMP:9690"/>
        <dbReference type="ChEBI" id="CHEBI:15378"/>
        <dbReference type="ChEBI" id="CHEBI:29999"/>
        <dbReference type="ChEBI" id="CHEBI:57287"/>
        <dbReference type="ChEBI" id="CHEBI:58343"/>
        <dbReference type="ChEBI" id="CHEBI:64479"/>
        <dbReference type="EC" id="2.7.8.7"/>
    </reaction>
</comment>
<evidence type="ECO:0000313" key="10">
    <source>
        <dbReference type="EMBL" id="EKS34463.1"/>
    </source>
</evidence>
<dbReference type="SUPFAM" id="SSF56214">
    <property type="entry name" value="4'-phosphopantetheinyl transferase"/>
    <property type="match status" value="1"/>
</dbReference>
<dbReference type="NCBIfam" id="TIGR00556">
    <property type="entry name" value="pantethn_trn"/>
    <property type="match status" value="1"/>
</dbReference>
<accession>K8P7U4</accession>
<dbReference type="PATRIC" id="fig|883078.3.peg.4516"/>
<dbReference type="GO" id="GO:0006633">
    <property type="term" value="P:fatty acid biosynthetic process"/>
    <property type="evidence" value="ECO:0007669"/>
    <property type="project" value="UniProtKB-UniRule"/>
</dbReference>
<evidence type="ECO:0000256" key="1">
    <source>
        <dbReference type="ARBA" id="ARBA00022516"/>
    </source>
</evidence>
<evidence type="ECO:0000256" key="5">
    <source>
        <dbReference type="ARBA" id="ARBA00022842"/>
    </source>
</evidence>
<dbReference type="InterPro" id="IPR037143">
    <property type="entry name" value="4-PPantetheinyl_Trfase_dom_sf"/>
</dbReference>
<feature type="binding site" evidence="8">
    <location>
        <position position="58"/>
    </location>
    <ligand>
        <name>Mg(2+)</name>
        <dbReference type="ChEBI" id="CHEBI:18420"/>
    </ligand>
</feature>
<keyword evidence="4 8" id="KW-0276">Fatty acid metabolism</keyword>
<dbReference type="EC" id="2.7.8.7" evidence="8"/>
<dbReference type="Proteomes" id="UP000001096">
    <property type="component" value="Unassembled WGS sequence"/>
</dbReference>
<evidence type="ECO:0000256" key="7">
    <source>
        <dbReference type="ARBA" id="ARBA00023160"/>
    </source>
</evidence>
<keyword evidence="1 8" id="KW-0444">Lipid biosynthesis</keyword>
<comment type="similarity">
    <text evidence="8">Belongs to the P-Pant transferase superfamily. AcpS family.</text>
</comment>
<dbReference type="eggNOG" id="COG0736">
    <property type="taxonomic scope" value="Bacteria"/>
</dbReference>
<dbReference type="NCBIfam" id="TIGR00516">
    <property type="entry name" value="acpS"/>
    <property type="match status" value="1"/>
</dbReference>
<evidence type="ECO:0000256" key="8">
    <source>
        <dbReference type="HAMAP-Rule" id="MF_00101"/>
    </source>
</evidence>
<dbReference type="GO" id="GO:0005737">
    <property type="term" value="C:cytoplasm"/>
    <property type="evidence" value="ECO:0007669"/>
    <property type="project" value="UniProtKB-SubCell"/>
</dbReference>
<keyword evidence="5 8" id="KW-0460">Magnesium</keyword>
<dbReference type="GO" id="GO:0008897">
    <property type="term" value="F:holo-[acyl-carrier-protein] synthase activity"/>
    <property type="evidence" value="ECO:0007669"/>
    <property type="project" value="UniProtKB-UniRule"/>
</dbReference>
<dbReference type="InterPro" id="IPR002582">
    <property type="entry name" value="ACPS"/>
</dbReference>
<reference evidence="10 11" key="1">
    <citation type="submission" date="2012-04" db="EMBL/GenBank/DDBJ databases">
        <title>The Genome Sequence of Afipia broomeae ATCC 49717.</title>
        <authorList>
            <consortium name="The Broad Institute Genome Sequencing Platform"/>
            <person name="Earl A."/>
            <person name="Ward D."/>
            <person name="Feldgarden M."/>
            <person name="Gevers D."/>
            <person name="Huys G."/>
            <person name="Walker B."/>
            <person name="Young S.K."/>
            <person name="Zeng Q."/>
            <person name="Gargeya S."/>
            <person name="Fitzgerald M."/>
            <person name="Haas B."/>
            <person name="Abouelleil A."/>
            <person name="Alvarado L."/>
            <person name="Arachchi H.M."/>
            <person name="Berlin A."/>
            <person name="Chapman S.B."/>
            <person name="Goldberg J."/>
            <person name="Griggs A."/>
            <person name="Gujja S."/>
            <person name="Hansen M."/>
            <person name="Howarth C."/>
            <person name="Imamovic A."/>
            <person name="Larimer J."/>
            <person name="McCowen C."/>
            <person name="Montmayeur A."/>
            <person name="Murphy C."/>
            <person name="Neiman D."/>
            <person name="Pearson M."/>
            <person name="Priest M."/>
            <person name="Roberts A."/>
            <person name="Saif S."/>
            <person name="Shea T."/>
            <person name="Sisk P."/>
            <person name="Sykes S."/>
            <person name="Wortman J."/>
            <person name="Nusbaum C."/>
            <person name="Birren B."/>
        </authorList>
    </citation>
    <scope>NUCLEOTIDE SEQUENCE [LARGE SCALE GENOMIC DNA]</scope>
    <source>
        <strain evidence="10 11">ATCC 49717</strain>
    </source>
</reference>
<keyword evidence="2 8" id="KW-0808">Transferase</keyword>
<keyword evidence="8" id="KW-0963">Cytoplasm</keyword>
<evidence type="ECO:0000256" key="3">
    <source>
        <dbReference type="ARBA" id="ARBA00022723"/>
    </source>
</evidence>
<dbReference type="EMBL" id="AGWX01000005">
    <property type="protein sequence ID" value="EKS34463.1"/>
    <property type="molecule type" value="Genomic_DNA"/>
</dbReference>
<feature type="binding site" evidence="8">
    <location>
        <position position="9"/>
    </location>
    <ligand>
        <name>Mg(2+)</name>
        <dbReference type="ChEBI" id="CHEBI:18420"/>
    </ligand>
</feature>
<evidence type="ECO:0000256" key="2">
    <source>
        <dbReference type="ARBA" id="ARBA00022679"/>
    </source>
</evidence>
<protein>
    <recommendedName>
        <fullName evidence="8">Holo-[acyl-carrier-protein] synthase</fullName>
        <shortName evidence="8">Holo-ACP synthase</shortName>
        <ecNumber evidence="8">2.7.8.7</ecNumber>
    </recommendedName>
    <alternativeName>
        <fullName evidence="8">4'-phosphopantetheinyl transferase AcpS</fullName>
    </alternativeName>
</protein>
<dbReference type="AlphaFoldDB" id="K8P7U4"/>
<comment type="subcellular location">
    <subcellularLocation>
        <location evidence="8">Cytoplasm</location>
    </subcellularLocation>
</comment>
<name>K8P7U4_9BRAD</name>
<dbReference type="InterPro" id="IPR008278">
    <property type="entry name" value="4-PPantetheinyl_Trfase_dom"/>
</dbReference>
<keyword evidence="11" id="KW-1185">Reference proteome</keyword>
<dbReference type="HOGENOM" id="CLU_089696_0_1_5"/>
<dbReference type="GO" id="GO:0000287">
    <property type="term" value="F:magnesium ion binding"/>
    <property type="evidence" value="ECO:0007669"/>
    <property type="project" value="UniProtKB-UniRule"/>
</dbReference>
<comment type="caution">
    <text evidence="10">The sequence shown here is derived from an EMBL/GenBank/DDBJ whole genome shotgun (WGS) entry which is preliminary data.</text>
</comment>
<dbReference type="HAMAP" id="MF_00101">
    <property type="entry name" value="AcpS"/>
    <property type="match status" value="1"/>
</dbReference>
<evidence type="ECO:0000256" key="4">
    <source>
        <dbReference type="ARBA" id="ARBA00022832"/>
    </source>
</evidence>
<dbReference type="Gene3D" id="3.90.470.20">
    <property type="entry name" value="4'-phosphopantetheinyl transferase domain"/>
    <property type="match status" value="1"/>
</dbReference>
<proteinExistence type="inferred from homology"/>
<evidence type="ECO:0000313" key="11">
    <source>
        <dbReference type="Proteomes" id="UP000001096"/>
    </source>
</evidence>
<dbReference type="Pfam" id="PF01648">
    <property type="entry name" value="ACPS"/>
    <property type="match status" value="1"/>
</dbReference>
<evidence type="ECO:0000259" key="9">
    <source>
        <dbReference type="Pfam" id="PF01648"/>
    </source>
</evidence>
<feature type="domain" description="4'-phosphopantetheinyl transferase" evidence="9">
    <location>
        <begin position="7"/>
        <end position="97"/>
    </location>
</feature>